<dbReference type="SUPFAM" id="SSF52540">
    <property type="entry name" value="P-loop containing nucleoside triphosphate hydrolases"/>
    <property type="match status" value="1"/>
</dbReference>
<protein>
    <submittedName>
        <fullName evidence="1">Topology modulation protein</fullName>
    </submittedName>
</protein>
<dbReference type="PANTHER" id="PTHR37816:SF3">
    <property type="entry name" value="MODULATES DNA TOPOLOGY"/>
    <property type="match status" value="1"/>
</dbReference>
<dbReference type="EMBL" id="JAROCA020000002">
    <property type="protein sequence ID" value="MDY0406778.1"/>
    <property type="molecule type" value="Genomic_DNA"/>
</dbReference>
<accession>A0ABU5CMV5</accession>
<dbReference type="Proteomes" id="UP001228376">
    <property type="component" value="Unassembled WGS sequence"/>
</dbReference>
<name>A0ABU5CMV5_9BACI</name>
<dbReference type="Gene3D" id="3.40.50.300">
    <property type="entry name" value="P-loop containing nucleotide triphosphate hydrolases"/>
    <property type="match status" value="1"/>
</dbReference>
<gene>
    <name evidence="1" type="ORF">P5G51_016700</name>
</gene>
<reference evidence="1 2" key="1">
    <citation type="submission" date="2023-10" db="EMBL/GenBank/DDBJ databases">
        <title>179-bfca-hs.</title>
        <authorList>
            <person name="Miliotis G."/>
            <person name="Sengupta P."/>
            <person name="Hameed A."/>
            <person name="Chuvochina M."/>
            <person name="Mcdonagh F."/>
            <person name="Simpson A.C."/>
            <person name="Singh N.K."/>
            <person name="Rekha P.D."/>
            <person name="Raman K."/>
            <person name="Hugenholtz P."/>
            <person name="Venkateswaran K."/>
        </authorList>
    </citation>
    <scope>NUCLEOTIDE SEQUENCE [LARGE SCALE GENOMIC DNA]</scope>
    <source>
        <strain evidence="1 2">179-BFC-A-HS</strain>
    </source>
</reference>
<keyword evidence="2" id="KW-1185">Reference proteome</keyword>
<dbReference type="PANTHER" id="PTHR37816">
    <property type="entry name" value="YALI0E33011P"/>
    <property type="match status" value="1"/>
</dbReference>
<dbReference type="RefSeq" id="WP_306067747.1">
    <property type="nucleotide sequence ID" value="NZ_JAROCA020000002.1"/>
</dbReference>
<dbReference type="CDD" id="cd01983">
    <property type="entry name" value="SIMIBI"/>
    <property type="match status" value="1"/>
</dbReference>
<evidence type="ECO:0000313" key="1">
    <source>
        <dbReference type="EMBL" id="MDY0406778.1"/>
    </source>
</evidence>
<comment type="caution">
    <text evidence="1">The sequence shown here is derived from an EMBL/GenBank/DDBJ whole genome shotgun (WGS) entry which is preliminary data.</text>
</comment>
<dbReference type="InterPro" id="IPR052922">
    <property type="entry name" value="Cytidylate_Kinase-2"/>
</dbReference>
<proteinExistence type="predicted"/>
<dbReference type="InterPro" id="IPR027417">
    <property type="entry name" value="P-loop_NTPase"/>
</dbReference>
<organism evidence="1 2">
    <name type="scientific">Tigheibacillus jepli</name>
    <dbReference type="NCBI Taxonomy" id="3035914"/>
    <lineage>
        <taxon>Bacteria</taxon>
        <taxon>Bacillati</taxon>
        <taxon>Bacillota</taxon>
        <taxon>Bacilli</taxon>
        <taxon>Bacillales</taxon>
        <taxon>Bacillaceae</taxon>
        <taxon>Tigheibacillus</taxon>
    </lineage>
</organism>
<evidence type="ECO:0000313" key="2">
    <source>
        <dbReference type="Proteomes" id="UP001228376"/>
    </source>
</evidence>
<sequence length="175" mass="20473">MNKIMVIGVSAGAGKSTLARELGQALNIEVHHLDTVFWKPGWVQATLDEFASAQRKIVETNNRWVIEGNYSNTYEIRAEHADTIIYLELPLYVCLYRVLKRWLKNRGKERLDLGKGCPDKMDWDFISFICRTYYPRKIKMRERLQRFQKLGPEKTVYVLKGKKEIDAFIMKIKAS</sequence>